<keyword evidence="2" id="KW-1185">Reference proteome</keyword>
<dbReference type="GO" id="GO:0050308">
    <property type="term" value="F:sugar-phosphatase activity"/>
    <property type="evidence" value="ECO:0007669"/>
    <property type="project" value="TreeGrafter"/>
</dbReference>
<dbReference type="SUPFAM" id="SSF56784">
    <property type="entry name" value="HAD-like"/>
    <property type="match status" value="1"/>
</dbReference>
<gene>
    <name evidence="1" type="ORF">EJO69_12010</name>
</gene>
<dbReference type="Proteomes" id="UP000270021">
    <property type="component" value="Chromosome"/>
</dbReference>
<dbReference type="AlphaFoldDB" id="A0A3Q8WUZ9"/>
<evidence type="ECO:0000313" key="2">
    <source>
        <dbReference type="Proteomes" id="UP000270021"/>
    </source>
</evidence>
<name>A0A3Q8WUZ9_9ACTO</name>
<dbReference type="SFLD" id="SFLDS00003">
    <property type="entry name" value="Haloacid_Dehalogenase"/>
    <property type="match status" value="1"/>
</dbReference>
<dbReference type="OrthoDB" id="9797743at2"/>
<dbReference type="KEGG" id="fsl:EJO69_12010"/>
<dbReference type="PANTHER" id="PTHR43481">
    <property type="entry name" value="FRUCTOSE-1-PHOSPHATE PHOSPHATASE"/>
    <property type="match status" value="1"/>
</dbReference>
<organism evidence="1 2">
    <name type="scientific">Flaviflexus salsibiostraticola</name>
    <dbReference type="NCBI Taxonomy" id="1282737"/>
    <lineage>
        <taxon>Bacteria</taxon>
        <taxon>Bacillati</taxon>
        <taxon>Actinomycetota</taxon>
        <taxon>Actinomycetes</taxon>
        <taxon>Actinomycetales</taxon>
        <taxon>Actinomycetaceae</taxon>
        <taxon>Flaviflexus</taxon>
    </lineage>
</organism>
<dbReference type="PANTHER" id="PTHR43481:SF4">
    <property type="entry name" value="GLYCEROL-1-PHOSPHATE PHOSPHOHYDROLASE 1-RELATED"/>
    <property type="match status" value="1"/>
</dbReference>
<dbReference type="EMBL" id="CP034438">
    <property type="protein sequence ID" value="AZN30949.1"/>
    <property type="molecule type" value="Genomic_DNA"/>
</dbReference>
<dbReference type="InterPro" id="IPR023198">
    <property type="entry name" value="PGP-like_dom2"/>
</dbReference>
<sequence length="236" mass="24973">MRAGGLPLRGIPLSMVGTMELEQLWSEVGLSHRPDGVLWDMDGTLIDTEPEWLAASIEVVEESGGIWLADEDPQAILGVSSEDHATALARAVTRGTGRPADPWPLFHRVVAAVERHMRDGFTLMPGALELMSAFAGADIPQALVTASPRVLVDALFDGIDGHPLRTAVTGDDDIPGKPHPAPYLLGAERLGVPIQRCLGFEDSVTGLAAARGAGAVTVSVTERPLATLLPLLEVRS</sequence>
<proteinExistence type="predicted"/>
<dbReference type="Gene3D" id="3.40.50.1000">
    <property type="entry name" value="HAD superfamily/HAD-like"/>
    <property type="match status" value="1"/>
</dbReference>
<dbReference type="Pfam" id="PF00702">
    <property type="entry name" value="Hydrolase"/>
    <property type="match status" value="1"/>
</dbReference>
<accession>A0A3Q8WUZ9</accession>
<dbReference type="InterPro" id="IPR036412">
    <property type="entry name" value="HAD-like_sf"/>
</dbReference>
<evidence type="ECO:0000313" key="1">
    <source>
        <dbReference type="EMBL" id="AZN30949.1"/>
    </source>
</evidence>
<dbReference type="InterPro" id="IPR023214">
    <property type="entry name" value="HAD_sf"/>
</dbReference>
<dbReference type="InterPro" id="IPR006439">
    <property type="entry name" value="HAD-SF_hydro_IA"/>
</dbReference>
<reference evidence="1 2" key="1">
    <citation type="submission" date="2018-12" db="EMBL/GenBank/DDBJ databases">
        <title>Complete genome sequence of Flaviflexus salsibiostraticola KCTC 33148.</title>
        <authorList>
            <person name="Bae J.-W."/>
        </authorList>
    </citation>
    <scope>NUCLEOTIDE SEQUENCE [LARGE SCALE GENOMIC DNA]</scope>
    <source>
        <strain evidence="1 2">KCTC 33148</strain>
    </source>
</reference>
<dbReference type="CDD" id="cd07505">
    <property type="entry name" value="HAD_BPGM-like"/>
    <property type="match status" value="1"/>
</dbReference>
<dbReference type="NCBIfam" id="TIGR01509">
    <property type="entry name" value="HAD-SF-IA-v3"/>
    <property type="match status" value="1"/>
</dbReference>
<dbReference type="InterPro" id="IPR051806">
    <property type="entry name" value="HAD-like_SPP"/>
</dbReference>
<dbReference type="Gene3D" id="1.10.150.240">
    <property type="entry name" value="Putative phosphatase, domain 2"/>
    <property type="match status" value="1"/>
</dbReference>
<protein>
    <submittedName>
        <fullName evidence="1">HAD family phosphatase</fullName>
    </submittedName>
</protein>
<dbReference type="SFLD" id="SFLDG01129">
    <property type="entry name" value="C1.5:_HAD__Beta-PGM__Phosphata"/>
    <property type="match status" value="1"/>
</dbReference>